<dbReference type="KEGG" id="oho:Oweho_3202"/>
<keyword evidence="2" id="KW-1185">Reference proteome</keyword>
<dbReference type="Proteomes" id="UP000005631">
    <property type="component" value="Chromosome"/>
</dbReference>
<accession>G8R3R6</accession>
<evidence type="ECO:0000313" key="2">
    <source>
        <dbReference type="Proteomes" id="UP000005631"/>
    </source>
</evidence>
<evidence type="ECO:0000313" key="1">
    <source>
        <dbReference type="EMBL" id="AEV34153.1"/>
    </source>
</evidence>
<dbReference type="HOGENOM" id="CLU_2466066_0_0_10"/>
<sequence>MDVYQAATIARAQSKEGNTFMIEFWAYDESTGKAGGAKAISQCVVRPGNPDDKNDDMKLALYNVERDEHRSCWIPLIKSINGVKVITP</sequence>
<organism evidence="1 2">
    <name type="scientific">Owenweeksia hongkongensis (strain DSM 17368 / CIP 108786 / JCM 12287 / NRRL B-23963 / UST20020801)</name>
    <dbReference type="NCBI Taxonomy" id="926562"/>
    <lineage>
        <taxon>Bacteria</taxon>
        <taxon>Pseudomonadati</taxon>
        <taxon>Bacteroidota</taxon>
        <taxon>Flavobacteriia</taxon>
        <taxon>Flavobacteriales</taxon>
        <taxon>Owenweeksiaceae</taxon>
        <taxon>Owenweeksia</taxon>
    </lineage>
</organism>
<proteinExistence type="predicted"/>
<dbReference type="STRING" id="926562.Oweho_3202"/>
<name>G8R3R6_OWEHD</name>
<dbReference type="AlphaFoldDB" id="G8R3R6"/>
<reference evidence="1 2" key="1">
    <citation type="journal article" date="2012" name="Stand. Genomic Sci.">
        <title>Genome sequence of the orange-pigmented seawater bacterium Owenweeksia hongkongensis type strain (UST20020801(T)).</title>
        <authorList>
            <person name="Riedel T."/>
            <person name="Held B."/>
            <person name="Nolan M."/>
            <person name="Lucas S."/>
            <person name="Lapidus A."/>
            <person name="Tice H."/>
            <person name="Del Rio T.G."/>
            <person name="Cheng J.F."/>
            <person name="Han C."/>
            <person name="Tapia R."/>
            <person name="Goodwin L.A."/>
            <person name="Pitluck S."/>
            <person name="Liolios K."/>
            <person name="Mavromatis K."/>
            <person name="Pagani I."/>
            <person name="Ivanova N."/>
            <person name="Mikhailova N."/>
            <person name="Pati A."/>
            <person name="Chen A."/>
            <person name="Palaniappan K."/>
            <person name="Rohde M."/>
            <person name="Tindall B.J."/>
            <person name="Detter J.C."/>
            <person name="Goker M."/>
            <person name="Woyke T."/>
            <person name="Bristow J."/>
            <person name="Eisen J.A."/>
            <person name="Markowitz V."/>
            <person name="Hugenholtz P."/>
            <person name="Klenk H.P."/>
            <person name="Kyrpides N.C."/>
        </authorList>
    </citation>
    <scope>NUCLEOTIDE SEQUENCE</scope>
    <source>
        <strain evidence="2">DSM 17368 / JCM 12287 / NRRL B-23963</strain>
    </source>
</reference>
<dbReference type="EMBL" id="CP003156">
    <property type="protein sequence ID" value="AEV34153.1"/>
    <property type="molecule type" value="Genomic_DNA"/>
</dbReference>
<dbReference type="RefSeq" id="WP_014203500.1">
    <property type="nucleotide sequence ID" value="NC_016599.1"/>
</dbReference>
<protein>
    <submittedName>
        <fullName evidence="1">Uncharacterized protein</fullName>
    </submittedName>
</protein>
<gene>
    <name evidence="1" type="ordered locus">Oweho_3202</name>
</gene>